<sequence>MKKKDLFLGGGILFAACVLFLVMNLMQYVQAKESGQKEIQEKQVVIKVDGEVYGRYALDEDQVIEVQEGDFYNRVQIEDGKAYMEEADCPDGYCEEQGKINNRTQTIVCLPHKLVVEIEEVENSDDSQSEKEHLPDTISK</sequence>
<dbReference type="InterPro" id="IPR038690">
    <property type="entry name" value="NusG_2_sf"/>
</dbReference>
<evidence type="ECO:0000313" key="2">
    <source>
        <dbReference type="EMBL" id="CUQ92439.1"/>
    </source>
</evidence>
<dbReference type="Proteomes" id="UP000078383">
    <property type="component" value="Unassembled WGS sequence"/>
</dbReference>
<organism evidence="2 3">
    <name type="scientific">[Ruminococcus] torques</name>
    <dbReference type="NCBI Taxonomy" id="33039"/>
    <lineage>
        <taxon>Bacteria</taxon>
        <taxon>Bacillati</taxon>
        <taxon>Bacillota</taxon>
        <taxon>Clostridia</taxon>
        <taxon>Lachnospirales</taxon>
        <taxon>Lachnospiraceae</taxon>
        <taxon>Mediterraneibacter</taxon>
    </lineage>
</organism>
<dbReference type="EMBL" id="CZBX01000015">
    <property type="protein sequence ID" value="CUQ92439.1"/>
    <property type="molecule type" value="Genomic_DNA"/>
</dbReference>
<evidence type="ECO:0000313" key="3">
    <source>
        <dbReference type="Proteomes" id="UP000078383"/>
    </source>
</evidence>
<gene>
    <name evidence="2" type="ORF">ERS852502_02627</name>
</gene>
<dbReference type="Gene3D" id="2.60.320.10">
    <property type="entry name" value="N-utilization substance G protein NusG, insert domain"/>
    <property type="match status" value="1"/>
</dbReference>
<evidence type="ECO:0000256" key="1">
    <source>
        <dbReference type="SAM" id="MobiDB-lite"/>
    </source>
</evidence>
<feature type="region of interest" description="Disordered" evidence="1">
    <location>
        <begin position="121"/>
        <end position="140"/>
    </location>
</feature>
<dbReference type="PROSITE" id="PS51257">
    <property type="entry name" value="PROKAR_LIPOPROTEIN"/>
    <property type="match status" value="1"/>
</dbReference>
<proteinExistence type="predicted"/>
<protein>
    <submittedName>
        <fullName evidence="2">Uncharacterized protein conserved in bacteria</fullName>
    </submittedName>
</protein>
<feature type="compositionally biased region" description="Basic and acidic residues" evidence="1">
    <location>
        <begin position="128"/>
        <end position="140"/>
    </location>
</feature>
<reference evidence="2 3" key="1">
    <citation type="submission" date="2015-09" db="EMBL/GenBank/DDBJ databases">
        <authorList>
            <consortium name="Pathogen Informatics"/>
        </authorList>
    </citation>
    <scope>NUCLEOTIDE SEQUENCE [LARGE SCALE GENOMIC DNA]</scope>
    <source>
        <strain evidence="2 3">2789STDY5834889</strain>
    </source>
</reference>
<name>A0A175A671_9FIRM</name>
<dbReference type="CDD" id="cd09911">
    <property type="entry name" value="Lin0431_like"/>
    <property type="match status" value="1"/>
</dbReference>
<dbReference type="AlphaFoldDB" id="A0A175A671"/>
<dbReference type="Pfam" id="PF07009">
    <property type="entry name" value="NusG_II"/>
    <property type="match status" value="1"/>
</dbReference>
<accession>A0A175A671</accession>
<dbReference type="RefSeq" id="WP_055173375.1">
    <property type="nucleotide sequence ID" value="NZ_CZBX01000015.1"/>
</dbReference>
<dbReference type="OrthoDB" id="47603at2"/>